<proteinExistence type="predicted"/>
<keyword evidence="6 11" id="KW-0418">Kinase</keyword>
<dbReference type="Proteomes" id="UP001595891">
    <property type="component" value="Unassembled WGS sequence"/>
</dbReference>
<evidence type="ECO:0000256" key="1">
    <source>
        <dbReference type="ARBA" id="ARBA00000085"/>
    </source>
</evidence>
<gene>
    <name evidence="11" type="ORF">ACFO8L_39055</name>
</gene>
<accession>A0ABV9ER45</accession>
<dbReference type="InterPro" id="IPR036890">
    <property type="entry name" value="HATPase_C_sf"/>
</dbReference>
<keyword evidence="3" id="KW-0597">Phosphoprotein</keyword>
<dbReference type="InterPro" id="IPR011712">
    <property type="entry name" value="Sig_transdc_His_kin_sub3_dim/P"/>
</dbReference>
<evidence type="ECO:0000256" key="9">
    <source>
        <dbReference type="SAM" id="Phobius"/>
    </source>
</evidence>
<evidence type="ECO:0000256" key="7">
    <source>
        <dbReference type="ARBA" id="ARBA00022840"/>
    </source>
</evidence>
<feature type="transmembrane region" description="Helical" evidence="9">
    <location>
        <begin position="123"/>
        <end position="143"/>
    </location>
</feature>
<evidence type="ECO:0000256" key="6">
    <source>
        <dbReference type="ARBA" id="ARBA00022777"/>
    </source>
</evidence>
<protein>
    <recommendedName>
        <fullName evidence="2">histidine kinase</fullName>
        <ecNumber evidence="2">2.7.13.3</ecNumber>
    </recommendedName>
</protein>
<keyword evidence="12" id="KW-1185">Reference proteome</keyword>
<name>A0ABV9ER45_9ACTN</name>
<comment type="catalytic activity">
    <reaction evidence="1">
        <text>ATP + protein L-histidine = ADP + protein N-phospho-L-histidine.</text>
        <dbReference type="EC" id="2.7.13.3"/>
    </reaction>
</comment>
<keyword evidence="4" id="KW-0808">Transferase</keyword>
<evidence type="ECO:0000256" key="8">
    <source>
        <dbReference type="ARBA" id="ARBA00023012"/>
    </source>
</evidence>
<dbReference type="InterPro" id="IPR050482">
    <property type="entry name" value="Sensor_HK_TwoCompSys"/>
</dbReference>
<dbReference type="EC" id="2.7.13.3" evidence="2"/>
<dbReference type="Pfam" id="PF02518">
    <property type="entry name" value="HATPase_c"/>
    <property type="match status" value="1"/>
</dbReference>
<evidence type="ECO:0000256" key="4">
    <source>
        <dbReference type="ARBA" id="ARBA00022679"/>
    </source>
</evidence>
<keyword evidence="5" id="KW-0547">Nucleotide-binding</keyword>
<dbReference type="SUPFAM" id="SSF55874">
    <property type="entry name" value="ATPase domain of HSP90 chaperone/DNA topoisomerase II/histidine kinase"/>
    <property type="match status" value="1"/>
</dbReference>
<dbReference type="CDD" id="cd16917">
    <property type="entry name" value="HATPase_UhpB-NarQ-NarX-like"/>
    <property type="match status" value="1"/>
</dbReference>
<keyword evidence="9" id="KW-0472">Membrane</keyword>
<keyword evidence="9" id="KW-0812">Transmembrane</keyword>
<dbReference type="Gene3D" id="3.30.565.10">
    <property type="entry name" value="Histidine kinase-like ATPase, C-terminal domain"/>
    <property type="match status" value="1"/>
</dbReference>
<comment type="caution">
    <text evidence="11">The sequence shown here is derived from an EMBL/GenBank/DDBJ whole genome shotgun (WGS) entry which is preliminary data.</text>
</comment>
<dbReference type="EMBL" id="JBHSFN010000042">
    <property type="protein sequence ID" value="MFC4592142.1"/>
    <property type="molecule type" value="Genomic_DNA"/>
</dbReference>
<sequence length="395" mass="42279">MTGESLGTRTVWPGGTRAGEARDPARPFLFSVVFWVVFATTTAVYLLSPGGPARDVLFGANLVLVAGLWLALPWDPSEGRRVVAPAFLLATLTLGITGSAGTHMLMTLIAITNLAFLYGMRTAVTILVAVSAGLFAAVPLLFGKPVTDAALQVAVFAIFAAFVLGMASAVMEARLRREEAQGLLERIRELAVAEERARMAAEMHDSIGHHLTVIKMGLENAERFRDRRPDAVWDEIRQAKQLTVEALADARRWVRALRPLALDGRVGSTALARLAASFDGTGITVTFEVRGEERPLESDTELVLYRVLQEGLTNALRHARAENVRGELTFGDGRVTLVITDDGRGRDPRSSGGFGLTSLAERTRALGGVLTGHGPAGGGFELRAELPSAASDARS</sequence>
<feature type="transmembrane region" description="Helical" evidence="9">
    <location>
        <begin position="86"/>
        <end position="111"/>
    </location>
</feature>
<organism evidence="11 12">
    <name type="scientific">Sphaerisporangium corydalis</name>
    <dbReference type="NCBI Taxonomy" id="1441875"/>
    <lineage>
        <taxon>Bacteria</taxon>
        <taxon>Bacillati</taxon>
        <taxon>Actinomycetota</taxon>
        <taxon>Actinomycetes</taxon>
        <taxon>Streptosporangiales</taxon>
        <taxon>Streptosporangiaceae</taxon>
        <taxon>Sphaerisporangium</taxon>
    </lineage>
</organism>
<reference evidence="12" key="1">
    <citation type="journal article" date="2019" name="Int. J. Syst. Evol. Microbiol.">
        <title>The Global Catalogue of Microorganisms (GCM) 10K type strain sequencing project: providing services to taxonomists for standard genome sequencing and annotation.</title>
        <authorList>
            <consortium name="The Broad Institute Genomics Platform"/>
            <consortium name="The Broad Institute Genome Sequencing Center for Infectious Disease"/>
            <person name="Wu L."/>
            <person name="Ma J."/>
        </authorList>
    </citation>
    <scope>NUCLEOTIDE SEQUENCE [LARGE SCALE GENOMIC DNA]</scope>
    <source>
        <strain evidence="12">CCUG 49560</strain>
    </source>
</reference>
<evidence type="ECO:0000313" key="11">
    <source>
        <dbReference type="EMBL" id="MFC4592142.1"/>
    </source>
</evidence>
<dbReference type="InterPro" id="IPR003594">
    <property type="entry name" value="HATPase_dom"/>
</dbReference>
<dbReference type="SMART" id="SM00387">
    <property type="entry name" value="HATPase_c"/>
    <property type="match status" value="1"/>
</dbReference>
<evidence type="ECO:0000256" key="2">
    <source>
        <dbReference type="ARBA" id="ARBA00012438"/>
    </source>
</evidence>
<keyword evidence="8" id="KW-0902">Two-component regulatory system</keyword>
<evidence type="ECO:0000256" key="3">
    <source>
        <dbReference type="ARBA" id="ARBA00022553"/>
    </source>
</evidence>
<dbReference type="Pfam" id="PF07730">
    <property type="entry name" value="HisKA_3"/>
    <property type="match status" value="1"/>
</dbReference>
<feature type="domain" description="Histidine kinase/HSP90-like ATPase" evidence="10">
    <location>
        <begin position="299"/>
        <end position="390"/>
    </location>
</feature>
<feature type="transmembrane region" description="Helical" evidence="9">
    <location>
        <begin position="56"/>
        <end position="74"/>
    </location>
</feature>
<dbReference type="Gene3D" id="1.20.5.1930">
    <property type="match status" value="1"/>
</dbReference>
<feature type="transmembrane region" description="Helical" evidence="9">
    <location>
        <begin position="149"/>
        <end position="171"/>
    </location>
</feature>
<dbReference type="PANTHER" id="PTHR24421">
    <property type="entry name" value="NITRATE/NITRITE SENSOR PROTEIN NARX-RELATED"/>
    <property type="match status" value="1"/>
</dbReference>
<keyword evidence="7" id="KW-0067">ATP-binding</keyword>
<evidence type="ECO:0000259" key="10">
    <source>
        <dbReference type="SMART" id="SM00387"/>
    </source>
</evidence>
<evidence type="ECO:0000256" key="5">
    <source>
        <dbReference type="ARBA" id="ARBA00022741"/>
    </source>
</evidence>
<evidence type="ECO:0000313" key="12">
    <source>
        <dbReference type="Proteomes" id="UP001595891"/>
    </source>
</evidence>
<dbReference type="GO" id="GO:0016301">
    <property type="term" value="F:kinase activity"/>
    <property type="evidence" value="ECO:0007669"/>
    <property type="project" value="UniProtKB-KW"/>
</dbReference>
<dbReference type="PANTHER" id="PTHR24421:SF10">
    <property type="entry name" value="NITRATE_NITRITE SENSOR PROTEIN NARQ"/>
    <property type="match status" value="1"/>
</dbReference>
<dbReference type="RefSeq" id="WP_262847876.1">
    <property type="nucleotide sequence ID" value="NZ_JANZYP010000068.1"/>
</dbReference>
<feature type="transmembrane region" description="Helical" evidence="9">
    <location>
        <begin position="28"/>
        <end position="47"/>
    </location>
</feature>
<keyword evidence="9" id="KW-1133">Transmembrane helix</keyword>